<accession>A0A0B8NS25</accession>
<dbReference type="SUPFAM" id="SSF63829">
    <property type="entry name" value="Calcium-dependent phosphotriesterase"/>
    <property type="match status" value="1"/>
</dbReference>
<organism evidence="3 4">
    <name type="scientific">Vibrio ishigakensis</name>
    <dbReference type="NCBI Taxonomy" id="1481914"/>
    <lineage>
        <taxon>Bacteria</taxon>
        <taxon>Pseudomonadati</taxon>
        <taxon>Pseudomonadota</taxon>
        <taxon>Gammaproteobacteria</taxon>
        <taxon>Vibrionales</taxon>
        <taxon>Vibrionaceae</taxon>
        <taxon>Vibrio</taxon>
    </lineage>
</organism>
<name>A0A0B8NS25_9VIBR</name>
<evidence type="ECO:0000313" key="4">
    <source>
        <dbReference type="Proteomes" id="UP000031671"/>
    </source>
</evidence>
<dbReference type="Gene3D" id="2.120.10.30">
    <property type="entry name" value="TolB, C-terminal domain"/>
    <property type="match status" value="1"/>
</dbReference>
<keyword evidence="1" id="KW-0732">Signal</keyword>
<evidence type="ECO:0000256" key="2">
    <source>
        <dbReference type="ARBA" id="ARBA00023180"/>
    </source>
</evidence>
<dbReference type="PANTHER" id="PTHR10680">
    <property type="entry name" value="PEPTIDYL-GLYCINE ALPHA-AMIDATING MONOOXYGENASE"/>
    <property type="match status" value="1"/>
</dbReference>
<sequence length="349" mass="38987">MPTKFEVNTNWTKVPQHIRIDNCHELAQSRDGRVFLSVDCPENNILIFTEQGKFLESWTLGFDGTHGLTLFEDEGQEYLLITQTGVTEINGVVNKGLGKVVKTTLDGKVLHTFKNPFELGLYEQGLTYNPTETCVASNGDIYIADGYGASFVHCFDRKGTYKHTFGGFSELDSSLLNPHGIAIDSRSGTERLVVSSRKQSRFKFYTLDGEYIEAIHLPGAYPCRPVIKGDYLYAGVCWSGPIVSDVDLENYLERDDNSGFVLILDKQGKVVEALGAEAVLYDNGILTPLCVSEDSPFHHVHDVLVLEDNKLIISQWRAEQTLPFSLLYINHQSDDCDLSLSVNSRLFEG</sequence>
<proteinExistence type="predicted"/>
<protein>
    <recommendedName>
        <fullName evidence="5">Bll1368 protein</fullName>
    </recommendedName>
</protein>
<evidence type="ECO:0008006" key="5">
    <source>
        <dbReference type="Google" id="ProtNLM"/>
    </source>
</evidence>
<dbReference type="RefSeq" id="WP_261837101.1">
    <property type="nucleotide sequence ID" value="NZ_AP024882.1"/>
</dbReference>
<keyword evidence="2" id="KW-0325">Glycoprotein</keyword>
<dbReference type="AlphaFoldDB" id="A0A0B8NS25"/>
<reference evidence="3 4" key="1">
    <citation type="submission" date="2015-01" db="EMBL/GenBank/DDBJ databases">
        <title>Vibrio sp. C1 JCM 19231 whole genome shotgun sequence.</title>
        <authorList>
            <person name="Sawabe T."/>
            <person name="Meirelles P."/>
            <person name="Feng G."/>
            <person name="Sayaka M."/>
            <person name="Hattori M."/>
            <person name="Ohkuma M."/>
        </authorList>
    </citation>
    <scope>NUCLEOTIDE SEQUENCE [LARGE SCALE GENOMIC DNA]</scope>
    <source>
        <strain evidence="4">JCM 19231</strain>
    </source>
</reference>
<keyword evidence="4" id="KW-1185">Reference proteome</keyword>
<dbReference type="EMBL" id="BBRZ01000010">
    <property type="protein sequence ID" value="GAM55112.1"/>
    <property type="molecule type" value="Genomic_DNA"/>
</dbReference>
<gene>
    <name evidence="3" type="ORF">JCM19231_1928</name>
</gene>
<evidence type="ECO:0000256" key="1">
    <source>
        <dbReference type="ARBA" id="ARBA00022729"/>
    </source>
</evidence>
<comment type="caution">
    <text evidence="3">The sequence shown here is derived from an EMBL/GenBank/DDBJ whole genome shotgun (WGS) entry which is preliminary data.</text>
</comment>
<reference evidence="3 4" key="2">
    <citation type="submission" date="2015-01" db="EMBL/GenBank/DDBJ databases">
        <authorList>
            <consortium name="NBRP consortium"/>
            <person name="Sawabe T."/>
            <person name="Meirelles P."/>
            <person name="Feng G."/>
            <person name="Sayaka M."/>
            <person name="Hattori M."/>
            <person name="Ohkuma M."/>
        </authorList>
    </citation>
    <scope>NUCLEOTIDE SEQUENCE [LARGE SCALE GENOMIC DNA]</scope>
    <source>
        <strain evidence="4">JCM 19231</strain>
    </source>
</reference>
<dbReference type="InterPro" id="IPR011042">
    <property type="entry name" value="6-blade_b-propeller_TolB-like"/>
</dbReference>
<dbReference type="Proteomes" id="UP000031671">
    <property type="component" value="Unassembled WGS sequence"/>
</dbReference>
<evidence type="ECO:0000313" key="3">
    <source>
        <dbReference type="EMBL" id="GAM55112.1"/>
    </source>
</evidence>